<feature type="binding site" evidence="7">
    <location>
        <position position="144"/>
    </location>
    <ligand>
        <name>a 1,2-diacyl-sn-glycero-3-phospho-(1'-sn-glycerol)</name>
        <dbReference type="ChEBI" id="CHEBI:64716"/>
    </ligand>
</feature>
<feature type="transmembrane region" description="Helical" evidence="7">
    <location>
        <begin position="98"/>
        <end position="117"/>
    </location>
</feature>
<dbReference type="GO" id="GO:0008961">
    <property type="term" value="F:phosphatidylglycerol-prolipoprotein diacylglyceryl transferase activity"/>
    <property type="evidence" value="ECO:0007669"/>
    <property type="project" value="UniProtKB-UniRule"/>
</dbReference>
<gene>
    <name evidence="7" type="primary">lgt</name>
    <name evidence="8" type="ORF">J7561_09240</name>
</gene>
<evidence type="ECO:0000256" key="3">
    <source>
        <dbReference type="ARBA" id="ARBA00022679"/>
    </source>
</evidence>
<evidence type="ECO:0000256" key="2">
    <source>
        <dbReference type="ARBA" id="ARBA00022475"/>
    </source>
</evidence>
<keyword evidence="4 7" id="KW-0812">Transmembrane</keyword>
<accession>A0AB35C1T5</accession>
<dbReference type="PROSITE" id="PS01311">
    <property type="entry name" value="LGT"/>
    <property type="match status" value="1"/>
</dbReference>
<keyword evidence="5 7" id="KW-1133">Transmembrane helix</keyword>
<sequence>MIFTPQIDPVIFSIGPVAVRWYSLMYIVALLIAIGLGNYRAKKPGSTWTKENVGDAAFYLFIGAVLGGRVGYAIFYGWEQVLQNPLFILGWNGHTVEWSGMSFHGGLLGTLVAALLVRKKIQKSFWQITDFFAPLLPLGLFFGRIGNFINGELWGKYTDQTWGVLFEHAPVVNGLVYRHPSQLYEAITEGLLLFIALWWYTNKPRPRCAASGLFLAGYGMARFIVEFFREPDAHLGYRLGTDWLTTGMILCIPMIVAGLGLMIYAYRNNKGQ</sequence>
<dbReference type="RefSeq" id="WP_213404284.1">
    <property type="nucleotide sequence ID" value="NZ_JAGIBT010000011.1"/>
</dbReference>
<feature type="transmembrane region" description="Helical" evidence="7">
    <location>
        <begin position="129"/>
        <end position="149"/>
    </location>
</feature>
<comment type="pathway">
    <text evidence="7">Protein modification; lipoprotein biosynthesis (diacylglyceryl transfer).</text>
</comment>
<feature type="transmembrane region" description="Helical" evidence="7">
    <location>
        <begin position="208"/>
        <end position="225"/>
    </location>
</feature>
<keyword evidence="6 7" id="KW-0472">Membrane</keyword>
<name>A0AB35C1T5_9GAMM</name>
<comment type="catalytic activity">
    <reaction evidence="7">
        <text>L-cysteinyl-[prolipoprotein] + a 1,2-diacyl-sn-glycero-3-phospho-(1'-sn-glycerol) = an S-1,2-diacyl-sn-glyceryl-L-cysteinyl-[prolipoprotein] + sn-glycerol 1-phosphate + H(+)</text>
        <dbReference type="Rhea" id="RHEA:56712"/>
        <dbReference type="Rhea" id="RHEA-COMP:14679"/>
        <dbReference type="Rhea" id="RHEA-COMP:14680"/>
        <dbReference type="ChEBI" id="CHEBI:15378"/>
        <dbReference type="ChEBI" id="CHEBI:29950"/>
        <dbReference type="ChEBI" id="CHEBI:57685"/>
        <dbReference type="ChEBI" id="CHEBI:64716"/>
        <dbReference type="ChEBI" id="CHEBI:140658"/>
        <dbReference type="EC" id="2.5.1.145"/>
    </reaction>
</comment>
<dbReference type="Proteomes" id="UP000680020">
    <property type="component" value="Unassembled WGS sequence"/>
</dbReference>
<keyword evidence="3 7" id="KW-0808">Transferase</keyword>
<dbReference type="EMBL" id="JAGIBU010000011">
    <property type="protein sequence ID" value="MBS7825381.1"/>
    <property type="molecule type" value="Genomic_DNA"/>
</dbReference>
<dbReference type="AlphaFoldDB" id="A0AB35C1T5"/>
<dbReference type="Pfam" id="PF01790">
    <property type="entry name" value="LGT"/>
    <property type="match status" value="1"/>
</dbReference>
<keyword evidence="8" id="KW-0328">Glycosyltransferase</keyword>
<comment type="function">
    <text evidence="7">Catalyzes the transfer of the diacylglyceryl group from phosphatidylglycerol to the sulfhydryl group of the N-terminal cysteine of a prolipoprotein, the first step in the formation of mature lipoproteins.</text>
</comment>
<evidence type="ECO:0000313" key="9">
    <source>
        <dbReference type="Proteomes" id="UP000680020"/>
    </source>
</evidence>
<feature type="transmembrane region" description="Helical" evidence="7">
    <location>
        <begin position="245"/>
        <end position="266"/>
    </location>
</feature>
<dbReference type="GO" id="GO:0042158">
    <property type="term" value="P:lipoprotein biosynthetic process"/>
    <property type="evidence" value="ECO:0007669"/>
    <property type="project" value="UniProtKB-UniRule"/>
</dbReference>
<comment type="similarity">
    <text evidence="1 7">Belongs to the Lgt family.</text>
</comment>
<dbReference type="InterPro" id="IPR001640">
    <property type="entry name" value="Lgt"/>
</dbReference>
<dbReference type="GO" id="GO:0005886">
    <property type="term" value="C:plasma membrane"/>
    <property type="evidence" value="ECO:0007669"/>
    <property type="project" value="UniProtKB-SubCell"/>
</dbReference>
<organism evidence="8 9">
    <name type="scientific">Wohlfahrtiimonas chitiniclastica</name>
    <dbReference type="NCBI Taxonomy" id="400946"/>
    <lineage>
        <taxon>Bacteria</taxon>
        <taxon>Pseudomonadati</taxon>
        <taxon>Pseudomonadota</taxon>
        <taxon>Gammaproteobacteria</taxon>
        <taxon>Cardiobacteriales</taxon>
        <taxon>Ignatzschineriaceae</taxon>
        <taxon>Wohlfahrtiimonas</taxon>
    </lineage>
</organism>
<feature type="transmembrane region" description="Helical" evidence="7">
    <location>
        <begin position="183"/>
        <end position="201"/>
    </location>
</feature>
<feature type="transmembrane region" description="Helical" evidence="7">
    <location>
        <begin position="58"/>
        <end position="78"/>
    </location>
</feature>
<keyword evidence="2 7" id="KW-1003">Cell membrane</keyword>
<reference evidence="8" key="1">
    <citation type="submission" date="2021-03" db="EMBL/GenBank/DDBJ databases">
        <title>Identification and antibiotic profiling of Wohlfahrtiimonas chitiniclastica, an underestimated human pathogen.</title>
        <authorList>
            <person name="Kopf A."/>
            <person name="Bunk B."/>
            <person name="Coldewey S."/>
            <person name="Gunzer F."/>
            <person name="Riedel T."/>
            <person name="Schroettner P."/>
        </authorList>
    </citation>
    <scope>NUCLEOTIDE SEQUENCE</scope>
    <source>
        <strain evidence="8">DSM 100917</strain>
    </source>
</reference>
<comment type="caution">
    <text evidence="8">The sequence shown here is derived from an EMBL/GenBank/DDBJ whole genome shotgun (WGS) entry which is preliminary data.</text>
</comment>
<evidence type="ECO:0000313" key="8">
    <source>
        <dbReference type="EMBL" id="MBS7825381.1"/>
    </source>
</evidence>
<dbReference type="HAMAP" id="MF_01147">
    <property type="entry name" value="Lgt"/>
    <property type="match status" value="1"/>
</dbReference>
<dbReference type="PANTHER" id="PTHR30589:SF0">
    <property type="entry name" value="PHOSPHATIDYLGLYCEROL--PROLIPOPROTEIN DIACYLGLYCERYL TRANSFERASE"/>
    <property type="match status" value="1"/>
</dbReference>
<dbReference type="NCBIfam" id="TIGR00544">
    <property type="entry name" value="lgt"/>
    <property type="match status" value="1"/>
</dbReference>
<comment type="subcellular location">
    <subcellularLocation>
        <location evidence="7">Cell membrane</location>
        <topology evidence="7">Multi-pass membrane protein</topology>
    </subcellularLocation>
</comment>
<dbReference type="PANTHER" id="PTHR30589">
    <property type="entry name" value="PROLIPOPROTEIN DIACYLGLYCERYL TRANSFERASE"/>
    <property type="match status" value="1"/>
</dbReference>
<protein>
    <recommendedName>
        <fullName evidence="7">Phosphatidylglycerol--prolipoprotein diacylglyceryl transferase</fullName>
        <ecNumber evidence="7">2.5.1.145</ecNumber>
    </recommendedName>
</protein>
<evidence type="ECO:0000256" key="6">
    <source>
        <dbReference type="ARBA" id="ARBA00023136"/>
    </source>
</evidence>
<evidence type="ECO:0000256" key="5">
    <source>
        <dbReference type="ARBA" id="ARBA00022989"/>
    </source>
</evidence>
<evidence type="ECO:0000256" key="4">
    <source>
        <dbReference type="ARBA" id="ARBA00022692"/>
    </source>
</evidence>
<dbReference type="EC" id="2.5.1.145" evidence="7"/>
<evidence type="ECO:0000256" key="7">
    <source>
        <dbReference type="HAMAP-Rule" id="MF_01147"/>
    </source>
</evidence>
<feature type="transmembrane region" description="Helical" evidence="7">
    <location>
        <begin position="20"/>
        <end position="37"/>
    </location>
</feature>
<proteinExistence type="inferred from homology"/>
<evidence type="ECO:0000256" key="1">
    <source>
        <dbReference type="ARBA" id="ARBA00007150"/>
    </source>
</evidence>